<dbReference type="SMART" id="SM00342">
    <property type="entry name" value="HTH_ARAC"/>
    <property type="match status" value="1"/>
</dbReference>
<name>A0ABS4HQC3_9BACL</name>
<keyword evidence="3" id="KW-0804">Transcription</keyword>
<keyword evidence="4" id="KW-0472">Membrane</keyword>
<evidence type="ECO:0000256" key="1">
    <source>
        <dbReference type="ARBA" id="ARBA00023015"/>
    </source>
</evidence>
<dbReference type="Gene3D" id="3.30.450.20">
    <property type="entry name" value="PAS domain"/>
    <property type="match status" value="1"/>
</dbReference>
<protein>
    <submittedName>
        <fullName evidence="6">AraC-like DNA-binding protein</fullName>
    </submittedName>
</protein>
<evidence type="ECO:0000313" key="6">
    <source>
        <dbReference type="EMBL" id="MBP1960813.1"/>
    </source>
</evidence>
<dbReference type="RefSeq" id="WP_209855594.1">
    <property type="nucleotide sequence ID" value="NZ_JAGGKV010000001.1"/>
</dbReference>
<keyword evidence="2" id="KW-0238">DNA-binding</keyword>
<gene>
    <name evidence="6" type="ORF">J2Z65_000007</name>
</gene>
<dbReference type="PROSITE" id="PS01124">
    <property type="entry name" value="HTH_ARAC_FAMILY_2"/>
    <property type="match status" value="1"/>
</dbReference>
<accession>A0ABS4HQC3</accession>
<sequence length="767" mass="87507">MNRIILRFLIPYLVVLAIPIILGGVIFAQSIRMSVQEVTSANLKLLDQSMRIIEGRLSEMKMISHQIVSNSKIVHFQQMYDPFYGSNVNRILETRSELRSYPLNSDFLFTYFVLYKNSDLILSGESTYTSKAFYEDVMSFHNIPYQKWYDQMLGKYHQSVFFPAQEATYLGKSYSFVTFAQSLGYPGFSQGVVIGVIDNRKIEEFLKEFDFSQGGWAYIADDKGNIISSYNSGSPKGVKMQNISLQGLRGISEERIDSKRMMVTHTTSRTNGWSYVVAQPSDIVLGKVNYIRKWTGYVTAVILLLGILFAYLLAYKSSRPIKALIGTIQRLDFEIRPKDVFKLIQAAFIQLARKNDELKDAVNTQLPILRSVYLSRLFQGELRHESEMDMLFSEKNLVITGNIFTVGLIQIEEQSDASPSLAPPKANFSRAKVQKTLEDLIASNGFVHAISEKRIAVLFVLPEASPPIIAERITALIEDMKAEMGKSLKCSSYWGIGGSYTRLIDVTRSNEEAKFALQHATFSKERRAAWYGEHPQDSNMHFYPGDWEVRLIHVTQSGSADDARRILDQIYLANFVDRQLSQVMLRVLYYDMLGTVAKLSETDLLAESGVRQQWVSLLDSGPPESYDDYEKMYGVLRELFIDLCLFVDQRKKSRNNTLKQDILSYVDKHYNQPDMCLNMVADAFEMSEMYVSQFFKEQSGSNFSDYLEDKRMEETRKLLAGTALSINDIAAQTGYASFNTFCRAFKRIHGLSATSYRKTVKDTIVPH</sequence>
<keyword evidence="7" id="KW-1185">Reference proteome</keyword>
<organism evidence="6 7">
    <name type="scientific">Paenibacillus aceris</name>
    <dbReference type="NCBI Taxonomy" id="869555"/>
    <lineage>
        <taxon>Bacteria</taxon>
        <taxon>Bacillati</taxon>
        <taxon>Bacillota</taxon>
        <taxon>Bacilli</taxon>
        <taxon>Bacillales</taxon>
        <taxon>Paenibacillaceae</taxon>
        <taxon>Paenibacillus</taxon>
    </lineage>
</organism>
<evidence type="ECO:0000256" key="2">
    <source>
        <dbReference type="ARBA" id="ARBA00023125"/>
    </source>
</evidence>
<evidence type="ECO:0000256" key="4">
    <source>
        <dbReference type="SAM" id="Phobius"/>
    </source>
</evidence>
<dbReference type="InterPro" id="IPR018060">
    <property type="entry name" value="HTH_AraC"/>
</dbReference>
<evidence type="ECO:0000313" key="7">
    <source>
        <dbReference type="Proteomes" id="UP001519344"/>
    </source>
</evidence>
<dbReference type="SUPFAM" id="SSF46689">
    <property type="entry name" value="Homeodomain-like"/>
    <property type="match status" value="1"/>
</dbReference>
<reference evidence="6 7" key="1">
    <citation type="submission" date="2021-03" db="EMBL/GenBank/DDBJ databases">
        <title>Genomic Encyclopedia of Type Strains, Phase IV (KMG-IV): sequencing the most valuable type-strain genomes for metagenomic binning, comparative biology and taxonomic classification.</title>
        <authorList>
            <person name="Goeker M."/>
        </authorList>
    </citation>
    <scope>NUCLEOTIDE SEQUENCE [LARGE SCALE GENOMIC DNA]</scope>
    <source>
        <strain evidence="6 7">DSM 24950</strain>
    </source>
</reference>
<dbReference type="Pfam" id="PF12833">
    <property type="entry name" value="HTH_18"/>
    <property type="match status" value="1"/>
</dbReference>
<feature type="transmembrane region" description="Helical" evidence="4">
    <location>
        <begin position="294"/>
        <end position="314"/>
    </location>
</feature>
<feature type="transmembrane region" description="Helical" evidence="4">
    <location>
        <begin position="12"/>
        <end position="31"/>
    </location>
</feature>
<dbReference type="Gene3D" id="1.10.10.60">
    <property type="entry name" value="Homeodomain-like"/>
    <property type="match status" value="2"/>
</dbReference>
<dbReference type="PROSITE" id="PS00041">
    <property type="entry name" value="HTH_ARAC_FAMILY_1"/>
    <property type="match status" value="1"/>
</dbReference>
<keyword evidence="1" id="KW-0805">Transcription regulation</keyword>
<evidence type="ECO:0000256" key="3">
    <source>
        <dbReference type="ARBA" id="ARBA00023163"/>
    </source>
</evidence>
<keyword evidence="4" id="KW-0812">Transmembrane</keyword>
<keyword evidence="4" id="KW-1133">Transmembrane helix</keyword>
<dbReference type="Proteomes" id="UP001519344">
    <property type="component" value="Unassembled WGS sequence"/>
</dbReference>
<dbReference type="EMBL" id="JAGGKV010000001">
    <property type="protein sequence ID" value="MBP1960813.1"/>
    <property type="molecule type" value="Genomic_DNA"/>
</dbReference>
<feature type="domain" description="HTH araC/xylS-type" evidence="5">
    <location>
        <begin position="660"/>
        <end position="759"/>
    </location>
</feature>
<proteinExistence type="predicted"/>
<dbReference type="InterPro" id="IPR018062">
    <property type="entry name" value="HTH_AraC-typ_CS"/>
</dbReference>
<dbReference type="PANTHER" id="PTHR43280:SF2">
    <property type="entry name" value="HTH-TYPE TRANSCRIPTIONAL REGULATOR EXSA"/>
    <property type="match status" value="1"/>
</dbReference>
<comment type="caution">
    <text evidence="6">The sequence shown here is derived from an EMBL/GenBank/DDBJ whole genome shotgun (WGS) entry which is preliminary data.</text>
</comment>
<evidence type="ECO:0000259" key="5">
    <source>
        <dbReference type="PROSITE" id="PS01124"/>
    </source>
</evidence>
<dbReference type="PANTHER" id="PTHR43280">
    <property type="entry name" value="ARAC-FAMILY TRANSCRIPTIONAL REGULATOR"/>
    <property type="match status" value="1"/>
</dbReference>
<dbReference type="InterPro" id="IPR009057">
    <property type="entry name" value="Homeodomain-like_sf"/>
</dbReference>